<dbReference type="Proteomes" id="UP000663881">
    <property type="component" value="Unassembled WGS sequence"/>
</dbReference>
<feature type="region of interest" description="Disordered" evidence="1">
    <location>
        <begin position="67"/>
        <end position="111"/>
    </location>
</feature>
<gene>
    <name evidence="2" type="ORF">OKA104_LOCUS51091</name>
</gene>
<organism evidence="2 3">
    <name type="scientific">Adineta steineri</name>
    <dbReference type="NCBI Taxonomy" id="433720"/>
    <lineage>
        <taxon>Eukaryota</taxon>
        <taxon>Metazoa</taxon>
        <taxon>Spiralia</taxon>
        <taxon>Gnathifera</taxon>
        <taxon>Rotifera</taxon>
        <taxon>Eurotatoria</taxon>
        <taxon>Bdelloidea</taxon>
        <taxon>Adinetida</taxon>
        <taxon>Adinetidae</taxon>
        <taxon>Adineta</taxon>
    </lineage>
</organism>
<proteinExistence type="predicted"/>
<reference evidence="2" key="1">
    <citation type="submission" date="2021-02" db="EMBL/GenBank/DDBJ databases">
        <authorList>
            <person name="Nowell W R."/>
        </authorList>
    </citation>
    <scope>NUCLEOTIDE SEQUENCE</scope>
</reference>
<comment type="caution">
    <text evidence="2">The sequence shown here is derived from an EMBL/GenBank/DDBJ whole genome shotgun (WGS) entry which is preliminary data.</text>
</comment>
<dbReference type="AlphaFoldDB" id="A0A820NPN6"/>
<feature type="region of interest" description="Disordered" evidence="1">
    <location>
        <begin position="1"/>
        <end position="50"/>
    </location>
</feature>
<dbReference type="EMBL" id="CAJOAY010026998">
    <property type="protein sequence ID" value="CAF4395241.1"/>
    <property type="molecule type" value="Genomic_DNA"/>
</dbReference>
<feature type="non-terminal residue" evidence="2">
    <location>
        <position position="126"/>
    </location>
</feature>
<protein>
    <submittedName>
        <fullName evidence="2">Uncharacterized protein</fullName>
    </submittedName>
</protein>
<feature type="compositionally biased region" description="Polar residues" evidence="1">
    <location>
        <begin position="85"/>
        <end position="111"/>
    </location>
</feature>
<sequence length="126" mass="14032">PLFNPVKKPPQISKNRNDDIFDKQSLTSKESDESEEPKQETDIPAPVSGKKVMSALEEAVQRRFEKMQKLESQQTNEESDVKIPTKTSNETISPLGNKTTIKPTPEPLSSATISNLVPKQIITAEK</sequence>
<evidence type="ECO:0000313" key="3">
    <source>
        <dbReference type="Proteomes" id="UP000663881"/>
    </source>
</evidence>
<feature type="non-terminal residue" evidence="2">
    <location>
        <position position="1"/>
    </location>
</feature>
<accession>A0A820NPN6</accession>
<name>A0A820NPN6_9BILA</name>
<evidence type="ECO:0000256" key="1">
    <source>
        <dbReference type="SAM" id="MobiDB-lite"/>
    </source>
</evidence>
<evidence type="ECO:0000313" key="2">
    <source>
        <dbReference type="EMBL" id="CAF4395241.1"/>
    </source>
</evidence>